<protein>
    <submittedName>
        <fullName evidence="2">Uncharacterized protein</fullName>
    </submittedName>
</protein>
<feature type="signal peptide" evidence="1">
    <location>
        <begin position="1"/>
        <end position="26"/>
    </location>
</feature>
<comment type="caution">
    <text evidence="2">The sequence shown here is derived from an EMBL/GenBank/DDBJ whole genome shotgun (WGS) entry which is preliminary data.</text>
</comment>
<proteinExistence type="predicted"/>
<organism evidence="2 3">
    <name type="scientific">Exiguobacterium undae</name>
    <dbReference type="NCBI Taxonomy" id="169177"/>
    <lineage>
        <taxon>Bacteria</taxon>
        <taxon>Bacillati</taxon>
        <taxon>Bacillota</taxon>
        <taxon>Bacilli</taxon>
        <taxon>Bacillales</taxon>
        <taxon>Bacillales Family XII. Incertae Sedis</taxon>
        <taxon>Exiguobacterium</taxon>
    </lineage>
</organism>
<feature type="chain" id="PRO_5046364914" evidence="1">
    <location>
        <begin position="27"/>
        <end position="203"/>
    </location>
</feature>
<evidence type="ECO:0000313" key="3">
    <source>
        <dbReference type="Proteomes" id="UP000078447"/>
    </source>
</evidence>
<evidence type="ECO:0000313" key="2">
    <source>
        <dbReference type="EMBL" id="OAN15440.1"/>
    </source>
</evidence>
<reference evidence="2 3" key="1">
    <citation type="submission" date="2016-03" db="EMBL/GenBank/DDBJ databases">
        <authorList>
            <person name="Cho S.-Y."/>
            <person name="Lim S."/>
            <person name="Kim H."/>
            <person name="Soh E.H."/>
            <person name="Moon J.S."/>
        </authorList>
    </citation>
    <scope>NUCLEOTIDE SEQUENCE [LARGE SCALE GENOMIC DNA]</scope>
    <source>
        <strain evidence="2 3">KCTC 3810</strain>
    </source>
</reference>
<sequence length="203" mass="22561">MKWSAKNKLSLITASCLVVGTFGLVASTTDVFKDSTSSITSVASEKKQAGVSQTITPKTLSIAKLMKQGLVQTYPGDPNLAKSAFRVDRLLSAPPKSLNLVAKDGHRFITVPFIMEDTSHHDGGYSVYKPNRFTLKDETGKEYESVDYVNRNEKAWKNTHQYFAPYRSQVDVVYQVPINKKTFVLFASSDAFAKTHTVKIEVD</sequence>
<dbReference type="Proteomes" id="UP000078447">
    <property type="component" value="Unassembled WGS sequence"/>
</dbReference>
<dbReference type="EMBL" id="LVVL01000001">
    <property type="protein sequence ID" value="OAN15440.1"/>
    <property type="molecule type" value="Genomic_DNA"/>
</dbReference>
<gene>
    <name evidence="2" type="ORF">A3783_05765</name>
</gene>
<name>A0ABX2VB34_9BACL</name>
<accession>A0ABX2VB34</accession>
<keyword evidence="3" id="KW-1185">Reference proteome</keyword>
<dbReference type="RefSeq" id="WP_026832980.1">
    <property type="nucleotide sequence ID" value="NZ_LVVL01000001.1"/>
</dbReference>
<keyword evidence="1" id="KW-0732">Signal</keyword>
<evidence type="ECO:0000256" key="1">
    <source>
        <dbReference type="SAM" id="SignalP"/>
    </source>
</evidence>